<feature type="transmembrane region" description="Helical" evidence="6">
    <location>
        <begin position="327"/>
        <end position="347"/>
    </location>
</feature>
<gene>
    <name evidence="10" type="ORF">C2G38_2050589</name>
</gene>
<dbReference type="PRINTS" id="PR02047">
    <property type="entry name" value="BREFELDNASP4"/>
</dbReference>
<feature type="compositionally biased region" description="Low complexity" evidence="5">
    <location>
        <begin position="1154"/>
        <end position="1164"/>
    </location>
</feature>
<dbReference type="GO" id="GO:0016020">
    <property type="term" value="C:membrane"/>
    <property type="evidence" value="ECO:0007669"/>
    <property type="project" value="UniProtKB-SubCell"/>
</dbReference>
<protein>
    <submittedName>
        <fullName evidence="10">Fusaric acid resistance protein-like-domain-containing protein</fullName>
    </submittedName>
</protein>
<dbReference type="AlphaFoldDB" id="A0A397TUH7"/>
<dbReference type="PANTHER" id="PTHR47804:SF1">
    <property type="entry name" value="DUF2421 DOMAIN-CONTAINING PROTEIN"/>
    <property type="match status" value="1"/>
</dbReference>
<feature type="transmembrane region" description="Helical" evidence="6">
    <location>
        <begin position="242"/>
        <end position="260"/>
    </location>
</feature>
<evidence type="ECO:0000256" key="3">
    <source>
        <dbReference type="ARBA" id="ARBA00022989"/>
    </source>
</evidence>
<dbReference type="Pfam" id="PF13515">
    <property type="entry name" value="FUSC_2"/>
    <property type="match status" value="1"/>
</dbReference>
<feature type="domain" description="DUF2421" evidence="7">
    <location>
        <begin position="894"/>
        <end position="1060"/>
    </location>
</feature>
<comment type="subcellular location">
    <subcellularLocation>
        <location evidence="1">Membrane</location>
        <topology evidence="1">Multi-pass membrane protein</topology>
    </subcellularLocation>
</comment>
<dbReference type="Pfam" id="PF10337">
    <property type="entry name" value="ArAE_2_N"/>
    <property type="match status" value="1"/>
</dbReference>
<dbReference type="InterPro" id="IPR052430">
    <property type="entry name" value="IVT-Associated"/>
</dbReference>
<dbReference type="InterPro" id="IPR018820">
    <property type="entry name" value="BRE4-related_DUF2421"/>
</dbReference>
<evidence type="ECO:0000256" key="4">
    <source>
        <dbReference type="ARBA" id="ARBA00023136"/>
    </source>
</evidence>
<comment type="caution">
    <text evidence="10">The sequence shown here is derived from an EMBL/GenBank/DDBJ whole genome shotgun (WGS) entry which is preliminary data.</text>
</comment>
<feature type="transmembrane region" description="Helical" evidence="6">
    <location>
        <begin position="790"/>
        <end position="810"/>
    </location>
</feature>
<dbReference type="STRING" id="44941.A0A397TUH7"/>
<sequence>MSKTQEPDNTGTNQFEANASTSITGRSVSFSPDQLFHRNYGSLVDHSQSLGREYNESELSQSHDHSRANKDQNDDSLYSRRGTNIPLKLPLGSNTLPSFRKIPRNRASHPITPGSYSASFASEKAPWNVLRHYNDDFSYDDRYSLYEDVTSPNYDDGGSISCVIMDDGSMQKRRVSLTSMYPRPNTIAEEDTPLLDGYDLDSDSECVNTAKQHYYTNRFSSYYHSAKCWLQDNVLTYKNKNIIKCALAYFLASLFTYIPYLNELCGFDKSYNSHLVATISVFFDPAKTYGGIYEAVFFAIIGGIYGMSISLGSMLCAVWFNDHDMNILGHIMSVVFWCGGAMFIVAFSKAKLNKPSFSSACSLANIIIFISITREGGPYIETVELDMVFTITKIILIAVLINFLVSVLIWPTSANKKLGDEIVKTISSFRLLLKLLTKTFLVDDINYTDKSVQSAIESYRGTFTSLKESLRLAALEIHNGNMQQKLQLYKEVVESLTRLAQHLGGLRSCCGLQWEIIKDKDKVPNHKPGGNDNEEVCDLSILFELIRYVGPHMKSLAFTCKQTLLHIQEQFVEPDKSHTTIAPSFILLKQNLESALELFEKSQTRALTKLYKQKTGKSYFDDRPNEEVFLIYFFVFNLQEFTRELCCLVDLTDNISRIDANEQKRREGRKWWQFWRWFGWVTRDAEKDEKEQTKNKFPENTNNLFDTIQTPKPKTLPQKIAIKLWKSFSWFRQFEVKYAIKAAVSAAILASPAFIDATRNKYIQFRGEWVLITMMVVMVPTVGGTNLMGVYRLLGTILGCALALIIYTLFSDHPVILSLFGFVIALVCFHLMLYTKYNRIGRFGLLTYNLIALYKYNLRNSTSTIPITEIAFYRSMAVCIGIIWGVVVTSYWWPYEARAELRKGLSQLFVNMGWLYKKLVSIYSVESEVQEPSNSNHTSVMIKTRISISTKEFMDMELLLQISLLKLRGLLEQTPNEPRLKGPFPVSTYRQILIGCQNILDKLLSMRIAVTKEEWYSVIRRDFISPIAEERRELVGNVLLYFYVLAAALRLKTPLPAYLPPAERARKQLLTKIRDLPVVRQRVIEGNDEHYIVYYAYVLVMEDVIRELKNLGGIMQELYGCMGGDEFNTFFSDENEGTSGEHNDNGDGAGVGNSVGNSVENSASLDEQRNSKTADNSN</sequence>
<keyword evidence="4 6" id="KW-0472">Membrane</keyword>
<feature type="region of interest" description="Disordered" evidence="5">
    <location>
        <begin position="52"/>
        <end position="89"/>
    </location>
</feature>
<feature type="region of interest" description="Disordered" evidence="5">
    <location>
        <begin position="1131"/>
        <end position="1178"/>
    </location>
</feature>
<keyword evidence="11" id="KW-1185">Reference proteome</keyword>
<name>A0A397TUH7_9GLOM</name>
<dbReference type="OrthoDB" id="68611at2759"/>
<proteinExistence type="predicted"/>
<dbReference type="Pfam" id="PF10334">
    <property type="entry name" value="BRE4"/>
    <property type="match status" value="1"/>
</dbReference>
<evidence type="ECO:0000259" key="8">
    <source>
        <dbReference type="Pfam" id="PF10337"/>
    </source>
</evidence>
<dbReference type="PANTHER" id="PTHR47804">
    <property type="entry name" value="60S RIBOSOMAL PROTEIN L19"/>
    <property type="match status" value="1"/>
</dbReference>
<dbReference type="InterPro" id="IPR018823">
    <property type="entry name" value="ArAE_2_N"/>
</dbReference>
<evidence type="ECO:0000256" key="1">
    <source>
        <dbReference type="ARBA" id="ARBA00004141"/>
    </source>
</evidence>
<dbReference type="Proteomes" id="UP000266673">
    <property type="component" value="Unassembled WGS sequence"/>
</dbReference>
<keyword evidence="2 6" id="KW-0812">Transmembrane</keyword>
<dbReference type="InterPro" id="IPR049453">
    <property type="entry name" value="Memb_transporter_dom"/>
</dbReference>
<feature type="transmembrane region" description="Helical" evidence="6">
    <location>
        <begin position="840"/>
        <end position="858"/>
    </location>
</feature>
<dbReference type="InterPro" id="IPR023244">
    <property type="entry name" value="Brefeldin_A-sensitivity_4"/>
</dbReference>
<feature type="domain" description="Putative ER transporter 6TM N-terminal" evidence="8">
    <location>
        <begin position="333"/>
        <end position="509"/>
    </location>
</feature>
<feature type="transmembrane region" description="Helical" evidence="6">
    <location>
        <begin position="387"/>
        <end position="410"/>
    </location>
</feature>
<keyword evidence="3 6" id="KW-1133">Transmembrane helix</keyword>
<evidence type="ECO:0000256" key="5">
    <source>
        <dbReference type="SAM" id="MobiDB-lite"/>
    </source>
</evidence>
<feature type="region of interest" description="Disordered" evidence="5">
    <location>
        <begin position="1"/>
        <end position="26"/>
    </location>
</feature>
<feature type="domain" description="Integral membrane bound transporter" evidence="9">
    <location>
        <begin position="766"/>
        <end position="888"/>
    </location>
</feature>
<evidence type="ECO:0000259" key="9">
    <source>
        <dbReference type="Pfam" id="PF13515"/>
    </source>
</evidence>
<feature type="transmembrane region" description="Helical" evidence="6">
    <location>
        <begin position="870"/>
        <end position="893"/>
    </location>
</feature>
<evidence type="ECO:0000313" key="11">
    <source>
        <dbReference type="Proteomes" id="UP000266673"/>
    </source>
</evidence>
<evidence type="ECO:0000313" key="10">
    <source>
        <dbReference type="EMBL" id="RIB01795.1"/>
    </source>
</evidence>
<feature type="transmembrane region" description="Helical" evidence="6">
    <location>
        <begin position="767"/>
        <end position="783"/>
    </location>
</feature>
<organism evidence="10 11">
    <name type="scientific">Gigaspora rosea</name>
    <dbReference type="NCBI Taxonomy" id="44941"/>
    <lineage>
        <taxon>Eukaryota</taxon>
        <taxon>Fungi</taxon>
        <taxon>Fungi incertae sedis</taxon>
        <taxon>Mucoromycota</taxon>
        <taxon>Glomeromycotina</taxon>
        <taxon>Glomeromycetes</taxon>
        <taxon>Diversisporales</taxon>
        <taxon>Gigasporaceae</taxon>
        <taxon>Gigaspora</taxon>
    </lineage>
</organism>
<evidence type="ECO:0000259" key="7">
    <source>
        <dbReference type="Pfam" id="PF10334"/>
    </source>
</evidence>
<accession>A0A397TUH7</accession>
<evidence type="ECO:0000256" key="6">
    <source>
        <dbReference type="SAM" id="Phobius"/>
    </source>
</evidence>
<evidence type="ECO:0000256" key="2">
    <source>
        <dbReference type="ARBA" id="ARBA00022692"/>
    </source>
</evidence>
<dbReference type="EMBL" id="QKWP01002934">
    <property type="protein sequence ID" value="RIB01795.1"/>
    <property type="molecule type" value="Genomic_DNA"/>
</dbReference>
<feature type="compositionally biased region" description="Basic and acidic residues" evidence="5">
    <location>
        <begin position="61"/>
        <end position="73"/>
    </location>
</feature>
<feature type="transmembrane region" description="Helical" evidence="6">
    <location>
        <begin position="816"/>
        <end position="833"/>
    </location>
</feature>
<feature type="transmembrane region" description="Helical" evidence="6">
    <location>
        <begin position="295"/>
        <end position="320"/>
    </location>
</feature>
<reference evidence="10 11" key="1">
    <citation type="submission" date="2018-06" db="EMBL/GenBank/DDBJ databases">
        <title>Comparative genomics reveals the genomic features of Rhizophagus irregularis, R. cerebriforme, R. diaphanum and Gigaspora rosea, and their symbiotic lifestyle signature.</title>
        <authorList>
            <person name="Morin E."/>
            <person name="San Clemente H."/>
            <person name="Chen E.C.H."/>
            <person name="De La Providencia I."/>
            <person name="Hainaut M."/>
            <person name="Kuo A."/>
            <person name="Kohler A."/>
            <person name="Murat C."/>
            <person name="Tang N."/>
            <person name="Roy S."/>
            <person name="Loubradou J."/>
            <person name="Henrissat B."/>
            <person name="Grigoriev I.V."/>
            <person name="Corradi N."/>
            <person name="Roux C."/>
            <person name="Martin F.M."/>
        </authorList>
    </citation>
    <scope>NUCLEOTIDE SEQUENCE [LARGE SCALE GENOMIC DNA]</scope>
    <source>
        <strain evidence="10 11">DAOM 194757</strain>
    </source>
</reference>